<feature type="domain" description="Bacteriophage Mu GpT" evidence="1">
    <location>
        <begin position="234"/>
        <end position="298"/>
    </location>
</feature>
<feature type="domain" description="Bacteriophage Mu GpT" evidence="1">
    <location>
        <begin position="10"/>
        <end position="151"/>
    </location>
</feature>
<comment type="caution">
    <text evidence="2">The sequence shown here is derived from an EMBL/GenBank/DDBJ whole genome shotgun (WGS) entry which is preliminary data.</text>
</comment>
<protein>
    <submittedName>
        <fullName evidence="2">Head protein</fullName>
    </submittedName>
</protein>
<accession>A0A9X8VHJ9</accession>
<dbReference type="EMBL" id="SPSG01001839">
    <property type="protein sequence ID" value="TFU98727.1"/>
    <property type="molecule type" value="Genomic_DNA"/>
</dbReference>
<evidence type="ECO:0000259" key="1">
    <source>
        <dbReference type="Pfam" id="PF10124"/>
    </source>
</evidence>
<sequence>MIVNRRNLDLAFVNLRTIFNNAFSTAETQWQNVAMLVPSTTGTEDYAWLSDFPRMREWIGEKTLRSLAAFNYSLKNRDFEATVEVDRNDIKDDRLGIYGIKAQSAGQSAALWPDELVFELVNKAFETRCFDGQYFFDADHLVAGKSVSNMFTKPLSITSQAEARASFGAARTAMRKFKNDEGQPLKVNPNVLLVPPALEDIANTLMTTDRLEDGKPNLYKNAAKVVVSDELLSDTAWYLLDTTKPVKPFIFQEREKPEFVQQTSMDSDAVFLTKKFRFGCEARGESGFGFWQLAFGSTGDNS</sequence>
<dbReference type="AlphaFoldDB" id="A0A9X8VHJ9"/>
<name>A0A9X8VHJ9_SERMA</name>
<feature type="domain" description="Bacteriophage Mu GpT" evidence="1">
    <location>
        <begin position="164"/>
        <end position="229"/>
    </location>
</feature>
<dbReference type="Pfam" id="PF10124">
    <property type="entry name" value="Mu-like_gpT"/>
    <property type="match status" value="3"/>
</dbReference>
<gene>
    <name evidence="2" type="ORF">E0L31_14290</name>
</gene>
<organism evidence="2">
    <name type="scientific">Serratia marcescens</name>
    <dbReference type="NCBI Taxonomy" id="615"/>
    <lineage>
        <taxon>Bacteria</taxon>
        <taxon>Pseudomonadati</taxon>
        <taxon>Pseudomonadota</taxon>
        <taxon>Gammaproteobacteria</taxon>
        <taxon>Enterobacterales</taxon>
        <taxon>Yersiniaceae</taxon>
        <taxon>Serratia</taxon>
    </lineage>
</organism>
<dbReference type="InterPro" id="IPR018774">
    <property type="entry name" value="Phage_Mu_GpT"/>
</dbReference>
<proteinExistence type="predicted"/>
<reference evidence="2" key="1">
    <citation type="submission" date="2019-03" db="EMBL/GenBank/DDBJ databases">
        <title>Serratia marcescens strain N2 draft genome.</title>
        <authorList>
            <person name="Yassin A."/>
            <person name="El-Kenawy N."/>
            <person name="Youssef N.H."/>
        </authorList>
    </citation>
    <scope>NUCLEOTIDE SEQUENCE [LARGE SCALE GENOMIC DNA]</scope>
    <source>
        <strain evidence="2">N2</strain>
    </source>
</reference>
<evidence type="ECO:0000313" key="2">
    <source>
        <dbReference type="EMBL" id="TFU98727.1"/>
    </source>
</evidence>
<dbReference type="RefSeq" id="WP_212562793.1">
    <property type="nucleotide sequence ID" value="NZ_SPSG02000011.1"/>
</dbReference>